<evidence type="ECO:0000256" key="1">
    <source>
        <dbReference type="SAM" id="Phobius"/>
    </source>
</evidence>
<dbReference type="RefSeq" id="WP_377123645.1">
    <property type="nucleotide sequence ID" value="NZ_JBHRSD010000014.1"/>
</dbReference>
<dbReference type="SUPFAM" id="SSF82866">
    <property type="entry name" value="Multidrug efflux transporter AcrB transmembrane domain"/>
    <property type="match status" value="2"/>
</dbReference>
<keyword evidence="1" id="KW-1133">Transmembrane helix</keyword>
<accession>A0ABV7CJQ2</accession>
<dbReference type="Gene3D" id="1.20.1640.10">
    <property type="entry name" value="Multidrug efflux transporter AcrB transmembrane domain"/>
    <property type="match status" value="2"/>
</dbReference>
<feature type="transmembrane region" description="Helical" evidence="1">
    <location>
        <begin position="421"/>
        <end position="445"/>
    </location>
</feature>
<feature type="transmembrane region" description="Helical" evidence="1">
    <location>
        <begin position="997"/>
        <end position="1023"/>
    </location>
</feature>
<keyword evidence="3" id="KW-1185">Reference proteome</keyword>
<dbReference type="Gene3D" id="3.30.70.1320">
    <property type="entry name" value="Multidrug efflux transporter AcrB pore domain like"/>
    <property type="match status" value="1"/>
</dbReference>
<evidence type="ECO:0000313" key="2">
    <source>
        <dbReference type="EMBL" id="MFC3032796.1"/>
    </source>
</evidence>
<proteinExistence type="predicted"/>
<keyword evidence="1" id="KW-0472">Membrane</keyword>
<dbReference type="InterPro" id="IPR001036">
    <property type="entry name" value="Acrflvin-R"/>
</dbReference>
<dbReference type="Pfam" id="PF00873">
    <property type="entry name" value="ACR_tran"/>
    <property type="match status" value="1"/>
</dbReference>
<organism evidence="2 3">
    <name type="scientific">Pseudoalteromonas fenneropenaei</name>
    <dbReference type="NCBI Taxonomy" id="1737459"/>
    <lineage>
        <taxon>Bacteria</taxon>
        <taxon>Pseudomonadati</taxon>
        <taxon>Pseudomonadota</taxon>
        <taxon>Gammaproteobacteria</taxon>
        <taxon>Alteromonadales</taxon>
        <taxon>Pseudoalteromonadaceae</taxon>
        <taxon>Pseudoalteromonas</taxon>
    </lineage>
</organism>
<comment type="caution">
    <text evidence="2">The sequence shown here is derived from an EMBL/GenBank/DDBJ whole genome shotgun (WGS) entry which is preliminary data.</text>
</comment>
<dbReference type="PANTHER" id="PTHR32063">
    <property type="match status" value="1"/>
</dbReference>
<dbReference type="SUPFAM" id="SSF82714">
    <property type="entry name" value="Multidrug efflux transporter AcrB TolC docking domain, DN and DC subdomains"/>
    <property type="match status" value="2"/>
</dbReference>
<protein>
    <submittedName>
        <fullName evidence="2">Efflux RND transporter permease subunit</fullName>
    </submittedName>
</protein>
<dbReference type="EMBL" id="JBHRSD010000014">
    <property type="protein sequence ID" value="MFC3032796.1"/>
    <property type="molecule type" value="Genomic_DNA"/>
</dbReference>
<feature type="transmembrane region" description="Helical" evidence="1">
    <location>
        <begin position="965"/>
        <end position="985"/>
    </location>
</feature>
<dbReference type="Gene3D" id="3.30.70.1440">
    <property type="entry name" value="Multidrug efflux transporter AcrB pore domain"/>
    <property type="match status" value="1"/>
</dbReference>
<dbReference type="PANTHER" id="PTHR32063:SF33">
    <property type="entry name" value="RND SUPERFAMILY EFFLUX PUMP PERMEASE COMPONENT"/>
    <property type="match status" value="1"/>
</dbReference>
<gene>
    <name evidence="2" type="ORF">ACFOEE_09725</name>
</gene>
<feature type="transmembrane region" description="Helical" evidence="1">
    <location>
        <begin position="353"/>
        <end position="373"/>
    </location>
</feature>
<dbReference type="Gene3D" id="3.30.70.1430">
    <property type="entry name" value="Multidrug efflux transporter AcrB pore domain"/>
    <property type="match status" value="2"/>
</dbReference>
<dbReference type="SUPFAM" id="SSF82693">
    <property type="entry name" value="Multidrug efflux transporter AcrB pore domain, PN1, PN2, PC1 and PC2 subdomains"/>
    <property type="match status" value="2"/>
</dbReference>
<feature type="transmembrane region" description="Helical" evidence="1">
    <location>
        <begin position="451"/>
        <end position="475"/>
    </location>
</feature>
<feature type="transmembrane region" description="Helical" evidence="1">
    <location>
        <begin position="922"/>
        <end position="944"/>
    </location>
</feature>
<dbReference type="Gene3D" id="3.30.2090.10">
    <property type="entry name" value="Multidrug efflux transporter AcrB TolC docking domain, DN and DC subdomains"/>
    <property type="match status" value="2"/>
</dbReference>
<reference evidence="3" key="1">
    <citation type="journal article" date="2019" name="Int. J. Syst. Evol. Microbiol.">
        <title>The Global Catalogue of Microorganisms (GCM) 10K type strain sequencing project: providing services to taxonomists for standard genome sequencing and annotation.</title>
        <authorList>
            <consortium name="The Broad Institute Genomics Platform"/>
            <consortium name="The Broad Institute Genome Sequencing Center for Infectious Disease"/>
            <person name="Wu L."/>
            <person name="Ma J."/>
        </authorList>
    </citation>
    <scope>NUCLEOTIDE SEQUENCE [LARGE SCALE GENOMIC DNA]</scope>
    <source>
        <strain evidence="3">KCTC 42730</strain>
    </source>
</reference>
<dbReference type="PRINTS" id="PR00702">
    <property type="entry name" value="ACRIFLAVINRP"/>
</dbReference>
<feature type="transmembrane region" description="Helical" evidence="1">
    <location>
        <begin position="325"/>
        <end position="346"/>
    </location>
</feature>
<evidence type="ECO:0000313" key="3">
    <source>
        <dbReference type="Proteomes" id="UP001595453"/>
    </source>
</evidence>
<dbReference type="InterPro" id="IPR027463">
    <property type="entry name" value="AcrB_DN_DC_subdom"/>
</dbReference>
<feature type="transmembrane region" description="Helical" evidence="1">
    <location>
        <begin position="379"/>
        <end position="400"/>
    </location>
</feature>
<feature type="transmembrane region" description="Helical" evidence="1">
    <location>
        <begin position="871"/>
        <end position="887"/>
    </location>
</feature>
<keyword evidence="1" id="KW-0812">Transmembrane</keyword>
<name>A0ABV7CJQ2_9GAMM</name>
<feature type="transmembrane region" description="Helical" evidence="1">
    <location>
        <begin position="526"/>
        <end position="544"/>
    </location>
</feature>
<sequence length="1048" mass="116018">MIRYFISHPTAANILMLLFLALGMFSLPQIKRETLPEINTYQLDIKVPYPGATPENVEQKICLSLEKALDGISFMEEKHCIARQNVGQMTVKMFEHGNFEKFFNDVKNALDTIDDFPAQAEQWTITERGRTQDVVSVAIAADLNRVDLKMLAEQVKAKLQHHPDIPLVTIKDFSKHQLRVTTTQEALRQHELSLQSLSQNLTQQNIELPLGMLQTPQQETQIRITDERRDAASLAEVVIAAGREGNDIQLSQLAEVKDTFERDENRVYYQGKPTALLTISKNSSDDSLRVLAATEAVLAELRQSLPSGVTLAITNNNTSIVEDRIGLLINNAWQGLLLVFAVMWLFFSFRYAFWVVMGLPVAFLASFFVMLQLGISINMLSMVALLLALGILMDDAIVIAESIGRHVEQGMAIKEAVLKGTLVVLPGVCSSFVTTLCIFVGLVFIEGDLGQILKVIPIVLISVITVSLVEAFFILPNHLSHSLQAKTSEHQWNATITTLRAKFERKFLTWNDKAYELNQKLIRYRYLTVGSVIGCFLFSVSMLASGTLKFTAFPDIDGDVVQARLLMPNGTPLNATQEVMAKIQAALERTNAQFSQDETQDLVQAVTVTYGENPDYQDQGSNLAFVSVDLLSAERRNTQVQAFIDSWREELGDVPQALAISFKEPKLGPQGRAIDVRLVGDDVDELQQAAHEMKLWLRGYPGVQNLADNMRPGKPEYSLTLKPGAVAMGITSAMVANQLRPAFQGVKLIETYVGVEQFEITVKLAEQSMDDYADFDNFPIIHPISKVAIPLAALVDIEQTRGFAVINRINDQRSVSVYGDIDTELNTAKAVISDLQKTWLADFQSRFPSVQYSFEGEVKNAGITQASIRKAFLFGMVGIFLLLALQFHSYVEPLIVMVAIPFALIGVVWGHFIMGINFSMPSLMGFVSLAGIVVNDSILLVQFVKSRVKQGMNVHDAAAKASHDRFRAVVLTSVTTIAGMTPLLFESSIQAQILIPLATSIVFGISASTVLVLMVLPCLYAILEDFGVAKPHTSHDFDHAAELVQSQS</sequence>
<feature type="transmembrane region" description="Helical" evidence="1">
    <location>
        <begin position="894"/>
        <end position="916"/>
    </location>
</feature>
<dbReference type="Proteomes" id="UP001595453">
    <property type="component" value="Unassembled WGS sequence"/>
</dbReference>